<comment type="caution">
    <text evidence="5">The sequence shown here is derived from an EMBL/GenBank/DDBJ whole genome shotgun (WGS) entry which is preliminary data.</text>
</comment>
<sequence>FDLSPLLLLSFVSHSSFFFYSCGGHLYDSTGVITSPNYPNPYPHRRECQWVITVPTGNSIQLTVTNFDLEGHENCIFDVLEIYAGSDSSGPRLTSLCHHIPEPQTLHATGTSAFIRFRSDFSVSGTGFRLTYQA</sequence>
<accession>A0A8S4AGG1</accession>
<feature type="domain" description="CUB" evidence="4">
    <location>
        <begin position="22"/>
        <end position="134"/>
    </location>
</feature>
<comment type="caution">
    <text evidence="3">Lacks conserved residue(s) required for the propagation of feature annotation.</text>
</comment>
<evidence type="ECO:0000313" key="6">
    <source>
        <dbReference type="Proteomes" id="UP000678393"/>
    </source>
</evidence>
<evidence type="ECO:0000256" key="2">
    <source>
        <dbReference type="ARBA" id="ARBA00023157"/>
    </source>
</evidence>
<name>A0A8S4AGG1_9EUPU</name>
<keyword evidence="2" id="KW-1015">Disulfide bond</keyword>
<feature type="non-terminal residue" evidence="5">
    <location>
        <position position="134"/>
    </location>
</feature>
<evidence type="ECO:0000259" key="4">
    <source>
        <dbReference type="PROSITE" id="PS01180"/>
    </source>
</evidence>
<dbReference type="FunFam" id="2.60.120.290:FF:000013">
    <property type="entry name" value="Membrane frizzled-related protein"/>
    <property type="match status" value="1"/>
</dbReference>
<keyword evidence="1" id="KW-0677">Repeat</keyword>
<evidence type="ECO:0000256" key="3">
    <source>
        <dbReference type="PROSITE-ProRule" id="PRU00059"/>
    </source>
</evidence>
<gene>
    <name evidence="5" type="ORF">CUNI_LOCUS22449</name>
</gene>
<dbReference type="InterPro" id="IPR035914">
    <property type="entry name" value="Sperma_CUB_dom_sf"/>
</dbReference>
<dbReference type="PANTHER" id="PTHR24251">
    <property type="entry name" value="OVOCHYMASE-RELATED"/>
    <property type="match status" value="1"/>
</dbReference>
<dbReference type="CDD" id="cd00041">
    <property type="entry name" value="CUB"/>
    <property type="match status" value="1"/>
</dbReference>
<keyword evidence="6" id="KW-1185">Reference proteome</keyword>
<evidence type="ECO:0000256" key="1">
    <source>
        <dbReference type="ARBA" id="ARBA00022737"/>
    </source>
</evidence>
<dbReference type="SUPFAM" id="SSF49854">
    <property type="entry name" value="Spermadhesin, CUB domain"/>
    <property type="match status" value="1"/>
</dbReference>
<dbReference type="Gene3D" id="2.60.120.290">
    <property type="entry name" value="Spermadhesin, CUB domain"/>
    <property type="match status" value="1"/>
</dbReference>
<protein>
    <recommendedName>
        <fullName evidence="4">CUB domain-containing protein</fullName>
    </recommendedName>
</protein>
<dbReference type="SMART" id="SM00042">
    <property type="entry name" value="CUB"/>
    <property type="match status" value="1"/>
</dbReference>
<reference evidence="5" key="1">
    <citation type="submission" date="2021-04" db="EMBL/GenBank/DDBJ databases">
        <authorList>
            <consortium name="Molecular Ecology Group"/>
        </authorList>
    </citation>
    <scope>NUCLEOTIDE SEQUENCE</scope>
</reference>
<dbReference type="Proteomes" id="UP000678393">
    <property type="component" value="Unassembled WGS sequence"/>
</dbReference>
<organism evidence="5 6">
    <name type="scientific">Candidula unifasciata</name>
    <dbReference type="NCBI Taxonomy" id="100452"/>
    <lineage>
        <taxon>Eukaryota</taxon>
        <taxon>Metazoa</taxon>
        <taxon>Spiralia</taxon>
        <taxon>Lophotrochozoa</taxon>
        <taxon>Mollusca</taxon>
        <taxon>Gastropoda</taxon>
        <taxon>Heterobranchia</taxon>
        <taxon>Euthyneura</taxon>
        <taxon>Panpulmonata</taxon>
        <taxon>Eupulmonata</taxon>
        <taxon>Stylommatophora</taxon>
        <taxon>Helicina</taxon>
        <taxon>Helicoidea</taxon>
        <taxon>Geomitridae</taxon>
        <taxon>Candidula</taxon>
    </lineage>
</organism>
<feature type="non-terminal residue" evidence="5">
    <location>
        <position position="1"/>
    </location>
</feature>
<proteinExistence type="predicted"/>
<dbReference type="Pfam" id="PF00431">
    <property type="entry name" value="CUB"/>
    <property type="match status" value="1"/>
</dbReference>
<dbReference type="PROSITE" id="PS01180">
    <property type="entry name" value="CUB"/>
    <property type="match status" value="1"/>
</dbReference>
<dbReference type="OrthoDB" id="6118973at2759"/>
<dbReference type="AlphaFoldDB" id="A0A8S4AGG1"/>
<dbReference type="InterPro" id="IPR000859">
    <property type="entry name" value="CUB_dom"/>
</dbReference>
<dbReference type="EMBL" id="CAJHNH020008584">
    <property type="protein sequence ID" value="CAG5136891.1"/>
    <property type="molecule type" value="Genomic_DNA"/>
</dbReference>
<evidence type="ECO:0000313" key="5">
    <source>
        <dbReference type="EMBL" id="CAG5136891.1"/>
    </source>
</evidence>